<dbReference type="AlphaFoldDB" id="A0A834FKL7"/>
<accession>A0A834FKL7</accession>
<reference evidence="2" key="1">
    <citation type="journal article" name="BMC Genomics">
        <title>Long-read sequencing and de novo genome assembly of marine medaka (Oryzias melastigma).</title>
        <authorList>
            <person name="Liang P."/>
            <person name="Saqib H.S.A."/>
            <person name="Ni X."/>
            <person name="Shen Y."/>
        </authorList>
    </citation>
    <scope>NUCLEOTIDE SEQUENCE</scope>
    <source>
        <strain evidence="2">Bigg-433</strain>
    </source>
</reference>
<gene>
    <name evidence="2" type="ORF">FQA47_006227</name>
</gene>
<organism evidence="2 3">
    <name type="scientific">Oryzias melastigma</name>
    <name type="common">Marine medaka</name>
    <dbReference type="NCBI Taxonomy" id="30732"/>
    <lineage>
        <taxon>Eukaryota</taxon>
        <taxon>Metazoa</taxon>
        <taxon>Chordata</taxon>
        <taxon>Craniata</taxon>
        <taxon>Vertebrata</taxon>
        <taxon>Euteleostomi</taxon>
        <taxon>Actinopterygii</taxon>
        <taxon>Neopterygii</taxon>
        <taxon>Teleostei</taxon>
        <taxon>Neoteleostei</taxon>
        <taxon>Acanthomorphata</taxon>
        <taxon>Ovalentaria</taxon>
        <taxon>Atherinomorphae</taxon>
        <taxon>Beloniformes</taxon>
        <taxon>Adrianichthyidae</taxon>
        <taxon>Oryziinae</taxon>
        <taxon>Oryzias</taxon>
    </lineage>
</organism>
<evidence type="ECO:0000256" key="1">
    <source>
        <dbReference type="SAM" id="MobiDB-lite"/>
    </source>
</evidence>
<sequence length="68" mass="7485">MHAGKLHVCKSNEGDDHHFLQQTGQKPGAQRSARLMHGSSPVLLSLWGVRSVLHRHRARAPPLESDSA</sequence>
<feature type="region of interest" description="Disordered" evidence="1">
    <location>
        <begin position="1"/>
        <end position="33"/>
    </location>
</feature>
<evidence type="ECO:0000313" key="3">
    <source>
        <dbReference type="Proteomes" id="UP000646548"/>
    </source>
</evidence>
<dbReference type="EMBL" id="WKFB01000099">
    <property type="protein sequence ID" value="KAF6735944.1"/>
    <property type="molecule type" value="Genomic_DNA"/>
</dbReference>
<name>A0A834FKL7_ORYME</name>
<proteinExistence type="predicted"/>
<feature type="compositionally biased region" description="Basic and acidic residues" evidence="1">
    <location>
        <begin position="10"/>
        <end position="19"/>
    </location>
</feature>
<dbReference type="Proteomes" id="UP000646548">
    <property type="component" value="Unassembled WGS sequence"/>
</dbReference>
<protein>
    <submittedName>
        <fullName evidence="2">Uncharacterized protein</fullName>
    </submittedName>
</protein>
<evidence type="ECO:0000313" key="2">
    <source>
        <dbReference type="EMBL" id="KAF6735944.1"/>
    </source>
</evidence>
<comment type="caution">
    <text evidence="2">The sequence shown here is derived from an EMBL/GenBank/DDBJ whole genome shotgun (WGS) entry which is preliminary data.</text>
</comment>